<evidence type="ECO:0000256" key="9">
    <source>
        <dbReference type="ARBA" id="ARBA00034078"/>
    </source>
</evidence>
<evidence type="ECO:0000256" key="4">
    <source>
        <dbReference type="ARBA" id="ARBA00022723"/>
    </source>
</evidence>
<feature type="region of interest" description="Disordered" evidence="10">
    <location>
        <begin position="30"/>
        <end position="73"/>
    </location>
</feature>
<feature type="compositionally biased region" description="Low complexity" evidence="10">
    <location>
        <begin position="30"/>
        <end position="57"/>
    </location>
</feature>
<dbReference type="Proteomes" id="UP000653674">
    <property type="component" value="Unassembled WGS sequence"/>
</dbReference>
<protein>
    <recommendedName>
        <fullName evidence="2">Cytochrome bc1 complex Rieske iron-sulfur subunit</fullName>
    </recommendedName>
    <alternativeName>
        <fullName evidence="8">Cytochrome bc1 reductase complex subunit QcrA</fullName>
    </alternativeName>
</protein>
<keyword evidence="11" id="KW-0732">Signal</keyword>
<dbReference type="AlphaFoldDB" id="A0A8J3LSV6"/>
<dbReference type="GO" id="GO:0046872">
    <property type="term" value="F:metal ion binding"/>
    <property type="evidence" value="ECO:0007669"/>
    <property type="project" value="UniProtKB-KW"/>
</dbReference>
<dbReference type="PANTHER" id="PTHR10134">
    <property type="entry name" value="CYTOCHROME B-C1 COMPLEX SUBUNIT RIESKE, MITOCHONDRIAL"/>
    <property type="match status" value="1"/>
</dbReference>
<evidence type="ECO:0000256" key="2">
    <source>
        <dbReference type="ARBA" id="ARBA00015816"/>
    </source>
</evidence>
<dbReference type="InterPro" id="IPR006311">
    <property type="entry name" value="TAT_signal"/>
</dbReference>
<dbReference type="PROSITE" id="PS51257">
    <property type="entry name" value="PROKAR_LIPOPROTEIN"/>
    <property type="match status" value="1"/>
</dbReference>
<evidence type="ECO:0000256" key="3">
    <source>
        <dbReference type="ARBA" id="ARBA00022714"/>
    </source>
</evidence>
<keyword evidence="6" id="KW-0411">Iron-sulfur</keyword>
<evidence type="ECO:0000256" key="1">
    <source>
        <dbReference type="ARBA" id="ARBA00002494"/>
    </source>
</evidence>
<evidence type="ECO:0000313" key="13">
    <source>
        <dbReference type="EMBL" id="GIG73329.1"/>
    </source>
</evidence>
<evidence type="ECO:0000256" key="5">
    <source>
        <dbReference type="ARBA" id="ARBA00023004"/>
    </source>
</evidence>
<feature type="domain" description="Rieske" evidence="12">
    <location>
        <begin position="66"/>
        <end position="158"/>
    </location>
</feature>
<reference evidence="13" key="1">
    <citation type="submission" date="2021-01" db="EMBL/GenBank/DDBJ databases">
        <title>Whole genome shotgun sequence of Planosporangium flavigriseum NBRC 105377.</title>
        <authorList>
            <person name="Komaki H."/>
            <person name="Tamura T."/>
        </authorList>
    </citation>
    <scope>NUCLEOTIDE SEQUENCE</scope>
    <source>
        <strain evidence="13">NBRC 105377</strain>
    </source>
</reference>
<dbReference type="PROSITE" id="PS51318">
    <property type="entry name" value="TAT"/>
    <property type="match status" value="1"/>
</dbReference>
<dbReference type="EMBL" id="BONU01000008">
    <property type="protein sequence ID" value="GIG73329.1"/>
    <property type="molecule type" value="Genomic_DNA"/>
</dbReference>
<keyword evidence="5" id="KW-0408">Iron</keyword>
<evidence type="ECO:0000259" key="12">
    <source>
        <dbReference type="PROSITE" id="PS51296"/>
    </source>
</evidence>
<dbReference type="GO" id="GO:0016020">
    <property type="term" value="C:membrane"/>
    <property type="evidence" value="ECO:0007669"/>
    <property type="project" value="InterPro"/>
</dbReference>
<dbReference type="SUPFAM" id="SSF50022">
    <property type="entry name" value="ISP domain"/>
    <property type="match status" value="1"/>
</dbReference>
<keyword evidence="7" id="KW-1015">Disulfide bond</keyword>
<dbReference type="PROSITE" id="PS51296">
    <property type="entry name" value="RIESKE"/>
    <property type="match status" value="1"/>
</dbReference>
<evidence type="ECO:0000256" key="10">
    <source>
        <dbReference type="SAM" id="MobiDB-lite"/>
    </source>
</evidence>
<dbReference type="RefSeq" id="WP_168076709.1">
    <property type="nucleotide sequence ID" value="NZ_BAAAQJ010000002.1"/>
</dbReference>
<dbReference type="InterPro" id="IPR005805">
    <property type="entry name" value="Rieske_Fe-S_prot_C"/>
</dbReference>
<dbReference type="GO" id="GO:0016705">
    <property type="term" value="F:oxidoreductase activity, acting on paired donors, with incorporation or reduction of molecular oxygen"/>
    <property type="evidence" value="ECO:0007669"/>
    <property type="project" value="UniProtKB-ARBA"/>
</dbReference>
<organism evidence="13 14">
    <name type="scientific">Planosporangium flavigriseum</name>
    <dbReference type="NCBI Taxonomy" id="373681"/>
    <lineage>
        <taxon>Bacteria</taxon>
        <taxon>Bacillati</taxon>
        <taxon>Actinomycetota</taxon>
        <taxon>Actinomycetes</taxon>
        <taxon>Micromonosporales</taxon>
        <taxon>Micromonosporaceae</taxon>
        <taxon>Planosporangium</taxon>
    </lineage>
</organism>
<dbReference type="CDD" id="cd03467">
    <property type="entry name" value="Rieske"/>
    <property type="match status" value="1"/>
</dbReference>
<accession>A0A8J3LSV6</accession>
<keyword evidence="4" id="KW-0479">Metal-binding</keyword>
<keyword evidence="3" id="KW-0001">2Fe-2S</keyword>
<dbReference type="InterPro" id="IPR017941">
    <property type="entry name" value="Rieske_2Fe-2S"/>
</dbReference>
<proteinExistence type="predicted"/>
<comment type="caution">
    <text evidence="13">The sequence shown here is derived from an EMBL/GenBank/DDBJ whole genome shotgun (WGS) entry which is preliminary data.</text>
</comment>
<sequence length="159" mass="15174">MSETTRRNVLAGAAGVGAAAVLAACGGSNSDTGSTADTNNNAGANPAGPAAPTTAGQRQGGQQAGGSAIKTSDIPVGGGKVFTEQGVVVTQPTAGQFKAFSAKCTHAGCNVNSVSGGAINCPCHGSRFSATDGSVQAGPARSPLAAKTVTVNGDSLTIA</sequence>
<dbReference type="PRINTS" id="PR00162">
    <property type="entry name" value="RIESKE"/>
</dbReference>
<dbReference type="InterPro" id="IPR014349">
    <property type="entry name" value="Rieske_Fe-S_prot"/>
</dbReference>
<dbReference type="FunFam" id="2.102.10.10:FF:000016">
    <property type="entry name" value="Nitrite reductase/ring-hydroxylating ferredoxin subunit"/>
    <property type="match status" value="1"/>
</dbReference>
<dbReference type="InterPro" id="IPR036922">
    <property type="entry name" value="Rieske_2Fe-2S_sf"/>
</dbReference>
<evidence type="ECO:0000256" key="8">
    <source>
        <dbReference type="ARBA" id="ARBA00029586"/>
    </source>
</evidence>
<feature type="chain" id="PRO_5039607002" description="Cytochrome bc1 complex Rieske iron-sulfur subunit" evidence="11">
    <location>
        <begin position="24"/>
        <end position="159"/>
    </location>
</feature>
<dbReference type="Gene3D" id="2.102.10.10">
    <property type="entry name" value="Rieske [2Fe-2S] iron-sulphur domain"/>
    <property type="match status" value="1"/>
</dbReference>
<evidence type="ECO:0000256" key="11">
    <source>
        <dbReference type="SAM" id="SignalP"/>
    </source>
</evidence>
<evidence type="ECO:0000313" key="14">
    <source>
        <dbReference type="Proteomes" id="UP000653674"/>
    </source>
</evidence>
<dbReference type="GO" id="GO:0004497">
    <property type="term" value="F:monooxygenase activity"/>
    <property type="evidence" value="ECO:0007669"/>
    <property type="project" value="UniProtKB-ARBA"/>
</dbReference>
<evidence type="ECO:0000256" key="6">
    <source>
        <dbReference type="ARBA" id="ARBA00023014"/>
    </source>
</evidence>
<comment type="function">
    <text evidence="1">Iron-sulfur subunit of the cytochrome bc1 complex, an essential component of the respiratory electron transport chain required for ATP synthesis. The bc1 complex catalyzes the oxidation of menaquinol and the reduction of cytochrome c in the respiratory chain. The bc1 complex operates through a Q-cycle mechanism that couples electron transfer to generation of the proton gradient that drives ATP synthesis.</text>
</comment>
<name>A0A8J3LSV6_9ACTN</name>
<evidence type="ECO:0000256" key="7">
    <source>
        <dbReference type="ARBA" id="ARBA00023157"/>
    </source>
</evidence>
<dbReference type="Pfam" id="PF00355">
    <property type="entry name" value="Rieske"/>
    <property type="match status" value="1"/>
</dbReference>
<gene>
    <name evidence="13" type="ORF">Pfl04_17330</name>
</gene>
<feature type="signal peptide" evidence="11">
    <location>
        <begin position="1"/>
        <end position="23"/>
    </location>
</feature>
<dbReference type="GO" id="GO:0051537">
    <property type="term" value="F:2 iron, 2 sulfur cluster binding"/>
    <property type="evidence" value="ECO:0007669"/>
    <property type="project" value="UniProtKB-KW"/>
</dbReference>
<comment type="cofactor">
    <cofactor evidence="9">
        <name>[2Fe-2S] cluster</name>
        <dbReference type="ChEBI" id="CHEBI:190135"/>
    </cofactor>
</comment>
<keyword evidence="14" id="KW-1185">Reference proteome</keyword>